<evidence type="ECO:0000313" key="2">
    <source>
        <dbReference type="EMBL" id="MBK3332249.1"/>
    </source>
</evidence>
<dbReference type="GO" id="GO:0016757">
    <property type="term" value="F:glycosyltransferase activity"/>
    <property type="evidence" value="ECO:0007669"/>
    <property type="project" value="UniProtKB-KW"/>
</dbReference>
<gene>
    <name evidence="2" type="ORF">GWK41_04110</name>
</gene>
<dbReference type="InterPro" id="IPR002871">
    <property type="entry name" value="NIF_FeS_clus_asmbl_NifU_N"/>
</dbReference>
<organism evidence="2 3">
    <name type="scientific">Persephonella atlantica</name>
    <dbReference type="NCBI Taxonomy" id="2699429"/>
    <lineage>
        <taxon>Bacteria</taxon>
        <taxon>Pseudomonadati</taxon>
        <taxon>Aquificota</taxon>
        <taxon>Aquificia</taxon>
        <taxon>Aquificales</taxon>
        <taxon>Hydrogenothermaceae</taxon>
        <taxon>Persephonella</taxon>
    </lineage>
</organism>
<evidence type="ECO:0000259" key="1">
    <source>
        <dbReference type="Pfam" id="PF01592"/>
    </source>
</evidence>
<evidence type="ECO:0000313" key="3">
    <source>
        <dbReference type="Proteomes" id="UP000772812"/>
    </source>
</evidence>
<accession>A0ABS1GH32</accession>
<dbReference type="Pfam" id="PF01592">
    <property type="entry name" value="NifU_N"/>
    <property type="match status" value="1"/>
</dbReference>
<keyword evidence="2" id="KW-0328">Glycosyltransferase</keyword>
<proteinExistence type="predicted"/>
<dbReference type="Proteomes" id="UP000772812">
    <property type="component" value="Unassembled WGS sequence"/>
</dbReference>
<sequence>MKVSQFLKSGMKNFVEERPEGYEILGSAKEGVHRVEIYIKKSQNRITDAKFNASKRCKKLLAVAELVTERLKNQEADKISINPDEILQFFAEEKEKEKMKNRLSIVLKALK</sequence>
<feature type="domain" description="NIF system FeS cluster assembly NifU N-terminal" evidence="1">
    <location>
        <begin position="34"/>
        <end position="99"/>
    </location>
</feature>
<name>A0ABS1GH32_9AQUI</name>
<dbReference type="EMBL" id="JAACYA010000001">
    <property type="protein sequence ID" value="MBK3332249.1"/>
    <property type="molecule type" value="Genomic_DNA"/>
</dbReference>
<keyword evidence="2" id="KW-0808">Transferase</keyword>
<protein>
    <submittedName>
        <fullName evidence="2">Nicotinate phosphoribosyltransferase</fullName>
    </submittedName>
</protein>
<dbReference type="RefSeq" id="WP_200673631.1">
    <property type="nucleotide sequence ID" value="NZ_JAACYA010000001.1"/>
</dbReference>
<dbReference type="Gene3D" id="3.90.1010.10">
    <property type="match status" value="1"/>
</dbReference>
<comment type="caution">
    <text evidence="2">The sequence shown here is derived from an EMBL/GenBank/DDBJ whole genome shotgun (WGS) entry which is preliminary data.</text>
</comment>
<keyword evidence="3" id="KW-1185">Reference proteome</keyword>
<reference evidence="2 3" key="1">
    <citation type="journal article" date="2021" name="Syst. Appl. Microbiol.">
        <title>Persephonella atlantica sp. nov.: How to adapt to physico-chemical gradients in high temperature hydrothermal habitats.</title>
        <authorList>
            <person name="Francois D.X."/>
            <person name="Godfroy A."/>
            <person name="Mathien C."/>
            <person name="Aube J."/>
            <person name="Cathalot C."/>
            <person name="Lesongeur F."/>
            <person name="L'Haridon S."/>
            <person name="Philippon X."/>
            <person name="Roussel E.G."/>
        </authorList>
    </citation>
    <scope>NUCLEOTIDE SEQUENCE [LARGE SCALE GENOMIC DNA]</scope>
    <source>
        <strain evidence="2 3">MO1340</strain>
    </source>
</reference>